<accession>A0A7G9GQV8</accession>
<evidence type="ECO:0000313" key="1">
    <source>
        <dbReference type="EMBL" id="QNM13190.1"/>
    </source>
</evidence>
<dbReference type="AlphaFoldDB" id="A0A7G9GQV8"/>
<organism evidence="1 2">
    <name type="scientific">[Eubacterium] hominis</name>
    <dbReference type="NCBI Taxonomy" id="2764325"/>
    <lineage>
        <taxon>Bacteria</taxon>
        <taxon>Bacillati</taxon>
        <taxon>Bacillota</taxon>
        <taxon>Erysipelotrichia</taxon>
        <taxon>Erysipelotrichales</taxon>
        <taxon>Erysipelotrichaceae</taxon>
        <taxon>Amedibacillus</taxon>
    </lineage>
</organism>
<dbReference type="Proteomes" id="UP000515856">
    <property type="component" value="Chromosome"/>
</dbReference>
<evidence type="ECO:0000313" key="2">
    <source>
        <dbReference type="Proteomes" id="UP000515856"/>
    </source>
</evidence>
<dbReference type="RefSeq" id="WP_117455018.1">
    <property type="nucleotide sequence ID" value="NZ_CP060636.1"/>
</dbReference>
<proteinExistence type="predicted"/>
<dbReference type="EMBL" id="CP060636">
    <property type="protein sequence ID" value="QNM13190.1"/>
    <property type="molecule type" value="Genomic_DNA"/>
</dbReference>
<name>A0A7G9GQV8_9FIRM</name>
<gene>
    <name evidence="1" type="ORF">H9Q80_04355</name>
</gene>
<dbReference type="KEGG" id="ehn:H9Q80_04355"/>
<keyword evidence="2" id="KW-1185">Reference proteome</keyword>
<protein>
    <recommendedName>
        <fullName evidence="3">DUF3887 domain-containing protein</fullName>
    </recommendedName>
</protein>
<dbReference type="Gene3D" id="3.10.450.590">
    <property type="match status" value="1"/>
</dbReference>
<evidence type="ECO:0008006" key="3">
    <source>
        <dbReference type="Google" id="ProtNLM"/>
    </source>
</evidence>
<reference evidence="1 2" key="1">
    <citation type="submission" date="2020-08" db="EMBL/GenBank/DDBJ databases">
        <authorList>
            <person name="Liu C."/>
            <person name="Sun Q."/>
        </authorList>
    </citation>
    <scope>NUCLEOTIDE SEQUENCE [LARGE SCALE GENOMIC DNA]</scope>
    <source>
        <strain evidence="1 2">NSJ-61</strain>
    </source>
</reference>
<sequence length="124" mass="14386">MKKLVLLFCLICLCGCSSNDIPKEKKEELKQKSLMLMEYLQKGEYEKVGKEVSLAVVGLDAEILRHEFSKVPDVYGEFQNVDKIKMMRIESGYQVIVFINFENYKAEYSFAYDENGKVVGIYFK</sequence>